<feature type="compositionally biased region" description="Polar residues" evidence="1">
    <location>
        <begin position="330"/>
        <end position="343"/>
    </location>
</feature>
<feature type="region of interest" description="Disordered" evidence="1">
    <location>
        <begin position="330"/>
        <end position="361"/>
    </location>
</feature>
<evidence type="ECO:0000256" key="1">
    <source>
        <dbReference type="SAM" id="MobiDB-lite"/>
    </source>
</evidence>
<proteinExistence type="predicted"/>
<reference evidence="2 3" key="1">
    <citation type="submission" date="2024-02" db="EMBL/GenBank/DDBJ databases">
        <authorList>
            <person name="Chen Y."/>
            <person name="Shah S."/>
            <person name="Dougan E. K."/>
            <person name="Thang M."/>
            <person name="Chan C."/>
        </authorList>
    </citation>
    <scope>NUCLEOTIDE SEQUENCE [LARGE SCALE GENOMIC DNA]</scope>
</reference>
<accession>A0ABP0L272</accession>
<evidence type="ECO:0000313" key="2">
    <source>
        <dbReference type="EMBL" id="CAK9032319.1"/>
    </source>
</evidence>
<feature type="compositionally biased region" description="Basic and acidic residues" evidence="1">
    <location>
        <begin position="346"/>
        <end position="361"/>
    </location>
</feature>
<comment type="caution">
    <text evidence="2">The sequence shown here is derived from an EMBL/GenBank/DDBJ whole genome shotgun (WGS) entry which is preliminary data.</text>
</comment>
<name>A0ABP0L272_9DINO</name>
<feature type="region of interest" description="Disordered" evidence="1">
    <location>
        <begin position="232"/>
        <end position="267"/>
    </location>
</feature>
<feature type="compositionally biased region" description="Basic and acidic residues" evidence="1">
    <location>
        <begin position="473"/>
        <end position="484"/>
    </location>
</feature>
<feature type="region of interest" description="Disordered" evidence="1">
    <location>
        <begin position="177"/>
        <end position="200"/>
    </location>
</feature>
<feature type="compositionally biased region" description="Basic and acidic residues" evidence="1">
    <location>
        <begin position="492"/>
        <end position="506"/>
    </location>
</feature>
<feature type="compositionally biased region" description="Basic residues" evidence="1">
    <location>
        <begin position="630"/>
        <end position="641"/>
    </location>
</feature>
<dbReference type="Proteomes" id="UP001642484">
    <property type="component" value="Unassembled WGS sequence"/>
</dbReference>
<feature type="region of interest" description="Disordered" evidence="1">
    <location>
        <begin position="1"/>
        <end position="38"/>
    </location>
</feature>
<evidence type="ECO:0000313" key="3">
    <source>
        <dbReference type="Proteomes" id="UP001642484"/>
    </source>
</evidence>
<feature type="compositionally biased region" description="Basic and acidic residues" evidence="1">
    <location>
        <begin position="645"/>
        <end position="659"/>
    </location>
</feature>
<feature type="compositionally biased region" description="Basic and acidic residues" evidence="1">
    <location>
        <begin position="177"/>
        <end position="188"/>
    </location>
</feature>
<feature type="region of interest" description="Disordered" evidence="1">
    <location>
        <begin position="434"/>
        <end position="690"/>
    </location>
</feature>
<feature type="compositionally biased region" description="Basic and acidic residues" evidence="1">
    <location>
        <begin position="613"/>
        <end position="629"/>
    </location>
</feature>
<gene>
    <name evidence="2" type="ORF">CCMP2556_LOCUS18635</name>
</gene>
<feature type="compositionally biased region" description="Basic and acidic residues" evidence="1">
    <location>
        <begin position="454"/>
        <end position="465"/>
    </location>
</feature>
<sequence>MPPKAMAVRSRALPWAIKDGNDHSSPEQSSQSSPKVVGNYDLKDVPIQWDNDPSIRERMRDGENLCLSWDSVTNKYVSKYVDSTTENLKVNMPVLRPIVSLMKGNELQLPSISSLIDAVDELFKLAKLNRTSDHHYQEAWAIRRMISKLKRFTYRTTPPQDEAISILVEAMGFDTKDWRPTTSRHEPGESEADDSQNPLEDVSRTLLEGDGATEFNPEFELNQIMDTLQHELPEMPLPPPAEPQRLADKNRCGSPAEATQPVPTPCRAEAPLPKVDPMDVPIFKSQKAHEDLGPLTVEILSDDEGSELASSTIPDTATMKIIMEAVLQLQKSTPPKESASSSPIEPPKEETKGMSAPPHEEEKAIHVLSDSLLPSATDVEGTQLPCSPNQLLNTDAALKTLQRVDEHDRAVEEEVKQFGIEAVEIPEHEVITRRKQFRMKKDRAQAKQAKKEKKKEGAAVVEAKKAAKKAAKAAKERSEDEKKGGRTSSAKLQERTSKKSKKETTSKKKCKKTTPKPAEELLDASEPVASGEDELDPNFPTRDSEERFPVKSKKMKRLHHMSAKSKGHHADITLAEGGTNSKKLKKSKSKTQDTGEEVNSEQVKKASKASKGKGRESVEKSRKETSNESKKRKASKSKVTKTTRACKEQQGETKSDGKKAKSTGNEAKGKVKGKKQEARRRTPKPKKVYDVDETAKDLALETLKECQSSGCCHPSFKAPDQITGVSYSPYWTRKALGVKVDRRFLQSKKAKGSGQAQIAYFGSASPCTYASWTVAALFAADLKTELQKAKPDVTGEELNNRKHVLNASLDAAVKEWKENLGPSES</sequence>
<keyword evidence="3" id="KW-1185">Reference proteome</keyword>
<organism evidence="2 3">
    <name type="scientific">Durusdinium trenchii</name>
    <dbReference type="NCBI Taxonomy" id="1381693"/>
    <lineage>
        <taxon>Eukaryota</taxon>
        <taxon>Sar</taxon>
        <taxon>Alveolata</taxon>
        <taxon>Dinophyceae</taxon>
        <taxon>Suessiales</taxon>
        <taxon>Symbiodiniaceae</taxon>
        <taxon>Durusdinium</taxon>
    </lineage>
</organism>
<protein>
    <submittedName>
        <fullName evidence="2">Uncharacterized protein</fullName>
    </submittedName>
</protein>
<dbReference type="EMBL" id="CAXAMN010010668">
    <property type="protein sequence ID" value="CAK9032319.1"/>
    <property type="molecule type" value="Genomic_DNA"/>
</dbReference>
<feature type="compositionally biased region" description="Basic residues" evidence="1">
    <location>
        <begin position="550"/>
        <end position="567"/>
    </location>
</feature>